<dbReference type="Gene3D" id="2.60.120.380">
    <property type="match status" value="2"/>
</dbReference>
<dbReference type="SUPFAM" id="SSF48239">
    <property type="entry name" value="Terpenoid cyclases/Protein prenyltransferases"/>
    <property type="match status" value="1"/>
</dbReference>
<organism evidence="2 3">
    <name type="scientific">candidate division TA06 bacterium 34_109</name>
    <dbReference type="NCBI Taxonomy" id="1635277"/>
    <lineage>
        <taxon>Bacteria</taxon>
        <taxon>Bacteria division TA06</taxon>
    </lineage>
</organism>
<evidence type="ECO:0000313" key="3">
    <source>
        <dbReference type="Proteomes" id="UP000053467"/>
    </source>
</evidence>
<dbReference type="PROSITE" id="PS50234">
    <property type="entry name" value="VWFA"/>
    <property type="match status" value="1"/>
</dbReference>
<comment type="caution">
    <text evidence="2">The sequence shown here is derived from an EMBL/GenBank/DDBJ whole genome shotgun (WGS) entry which is preliminary data.</text>
</comment>
<dbReference type="SMART" id="SM00327">
    <property type="entry name" value="VWA"/>
    <property type="match status" value="1"/>
</dbReference>
<dbReference type="PATRIC" id="fig|1635277.3.peg.832"/>
<dbReference type="InterPro" id="IPR036465">
    <property type="entry name" value="vWFA_dom_sf"/>
</dbReference>
<dbReference type="Gene3D" id="3.40.50.410">
    <property type="entry name" value="von Willebrand factor, type A domain"/>
    <property type="match status" value="1"/>
</dbReference>
<dbReference type="SUPFAM" id="SSF53300">
    <property type="entry name" value="vWA-like"/>
    <property type="match status" value="1"/>
</dbReference>
<dbReference type="Gene3D" id="1.50.10.20">
    <property type="match status" value="1"/>
</dbReference>
<dbReference type="CDD" id="cd00688">
    <property type="entry name" value="ISOPREN_C2_like"/>
    <property type="match status" value="1"/>
</dbReference>
<dbReference type="Proteomes" id="UP000053467">
    <property type="component" value="Unassembled WGS sequence"/>
</dbReference>
<dbReference type="InterPro" id="IPR008930">
    <property type="entry name" value="Terpenoid_cyclase/PrenylTrfase"/>
</dbReference>
<protein>
    <submittedName>
        <fullName evidence="2">von Willebrand factor type A</fullName>
    </submittedName>
</protein>
<dbReference type="SUPFAM" id="SSF89260">
    <property type="entry name" value="Collagen-binding domain"/>
    <property type="match status" value="2"/>
</dbReference>
<evidence type="ECO:0000313" key="2">
    <source>
        <dbReference type="EMBL" id="KUK86460.1"/>
    </source>
</evidence>
<reference evidence="3" key="1">
    <citation type="journal article" date="2015" name="MBio">
        <title>Genome-Resolved Metagenomic Analysis Reveals Roles for Candidate Phyla and Other Microbial Community Members in Biogeochemical Transformations in Oil Reservoirs.</title>
        <authorList>
            <person name="Hu P."/>
            <person name="Tom L."/>
            <person name="Singh A."/>
            <person name="Thomas B.C."/>
            <person name="Baker B.J."/>
            <person name="Piceno Y.M."/>
            <person name="Andersen G.L."/>
            <person name="Banfield J.F."/>
        </authorList>
    </citation>
    <scope>NUCLEOTIDE SEQUENCE [LARGE SCALE GENOMIC DNA]</scope>
</reference>
<dbReference type="EMBL" id="LGGX01000018">
    <property type="protein sequence ID" value="KUK86460.1"/>
    <property type="molecule type" value="Genomic_DNA"/>
</dbReference>
<dbReference type="AlphaFoldDB" id="A0A101I261"/>
<accession>A0A101I261</accession>
<evidence type="ECO:0000259" key="1">
    <source>
        <dbReference type="PROSITE" id="PS50234"/>
    </source>
</evidence>
<feature type="domain" description="VWFA" evidence="1">
    <location>
        <begin position="642"/>
        <end position="825"/>
    </location>
</feature>
<proteinExistence type="predicted"/>
<name>A0A101I261_UNCT6</name>
<sequence>MYNLFRIRYLCLIFLSVTLFICLLFTSQAYLQSELESNDDIEQANEIKLGEDIEGFFQEEDDEDWYKLIIEKPGKNIIRIDLSAVPEVDSSIKIYDEQGNHLKEYDVGEEGEAEAVINLGVTEEGIYYIEVSTCGGMNQNDSYILKTQLIGPWQEGQEFELNDEIEQANELKLGQIVTGYICPGYDEDWYIVTVPEKGLDILVIELSAVPQVDLSLTLLDDAGTKLKELDINGTGEEEVMVRMKFPSGKYYIGVEGGQANKEEPYTLRVGKPTVTPATVEEVNQALTRALDYLAREQTKEGYWSQSRNDYKVGIAGLALQAFIGGECVPKDYSSNINAAINFLKSNYHPSSDYQADTEDRAIYGGIIAENKSMYEHAIATLALIEALVKNNDLSLAPIIEDALQLIIRAQNTEHKSELLGGPINPDSEDYGGWRYEPDSTDSDISVTGWQILALKGALSAGFSIPEWSLPEAADYLRSCYDEDYHSFGYTSSGGEGCARASIGALGLQLSGYPDDPLIKPALRYIQDNAPTWEFEDPGEGWPFYYWYYGSRAMLLAGGEYWRIWKNWTCRLLIDHQNDDGSWTGAQREEEMEIYTTALGALILELCCGHLPVYMHEKVRIPIMPGLVKVNFEEGLARETTKNVELIVDASNSMWGQIKGESKISIAKVVLKQIIEGLSEEMNVGLRVYGHRYKIKDERACQDTELIIPIGPLQRDQLIQTIEKISPKGKTPLVYSILQSPQDFANLGGGTVVLISDGIESCEGDIESIPLKLKESGIELRVNIVGFDIKEEEARKQLETIAKSTGGIYLDAKDSQELLSSLQQTLKIEYDLIDEKGEIKASGCVGGEAVSILEGEYILQLKLESTLLETKVVVNPAKTSIFLLKREEGKWTIKPVD</sequence>
<dbReference type="InterPro" id="IPR002035">
    <property type="entry name" value="VWF_A"/>
</dbReference>
<gene>
    <name evidence="2" type="ORF">XE03_1476</name>
</gene>